<evidence type="ECO:0000313" key="2">
    <source>
        <dbReference type="EMBL" id="KAG5513049.1"/>
    </source>
</evidence>
<feature type="compositionally biased region" description="Polar residues" evidence="1">
    <location>
        <begin position="195"/>
        <end position="213"/>
    </location>
</feature>
<feature type="compositionally biased region" description="Polar residues" evidence="1">
    <location>
        <begin position="122"/>
        <end position="132"/>
    </location>
</feature>
<gene>
    <name evidence="2" type="ORF">RHGRI_038539</name>
</gene>
<keyword evidence="3" id="KW-1185">Reference proteome</keyword>
<proteinExistence type="predicted"/>
<accession>A0AAV6HP83</accession>
<dbReference type="Proteomes" id="UP000823749">
    <property type="component" value="Unassembled WGS sequence"/>
</dbReference>
<dbReference type="AlphaFoldDB" id="A0AAV6HP83"/>
<sequence length="262" mass="29146">MADGTITFAEGLGSKALNSNEMRRLQKNARYSPPNSTHIPFDLCPSPSTERTSPSRKLQQVFEEELLKEVAGQQQLNSGNPRFSLDLEFPSLSKDENKRGSSFREPVPTVSSSGFGAHSPKSDANPSPSRTHQQALFEQGLILEAEGRSAVQLQGQPHEVSSSNLNPKTLFNARGIPYLEGDPNMGYSEADTKPRQPQNLPQLVSTKSRQNRNIPRAKPKNWASLLQSQSPSMDMKLDFYPDLFTGKEAEVEIDVELFFWVN</sequence>
<reference evidence="2" key="1">
    <citation type="submission" date="2020-08" db="EMBL/GenBank/DDBJ databases">
        <title>Plant Genome Project.</title>
        <authorList>
            <person name="Zhang R.-G."/>
        </authorList>
    </citation>
    <scope>NUCLEOTIDE SEQUENCE</scope>
    <source>
        <strain evidence="2">WSP0</strain>
        <tissue evidence="2">Leaf</tissue>
    </source>
</reference>
<feature type="compositionally biased region" description="Low complexity" evidence="1">
    <location>
        <begin position="45"/>
        <end position="55"/>
    </location>
</feature>
<dbReference type="EMBL" id="JACTNZ010000019">
    <property type="protein sequence ID" value="KAG5513049.1"/>
    <property type="molecule type" value="Genomic_DNA"/>
</dbReference>
<feature type="region of interest" description="Disordered" evidence="1">
    <location>
        <begin position="181"/>
        <end position="220"/>
    </location>
</feature>
<protein>
    <submittedName>
        <fullName evidence="2">Uncharacterized protein</fullName>
    </submittedName>
</protein>
<feature type="region of interest" description="Disordered" evidence="1">
    <location>
        <begin position="30"/>
        <end position="55"/>
    </location>
</feature>
<feature type="region of interest" description="Disordered" evidence="1">
    <location>
        <begin position="94"/>
        <end position="132"/>
    </location>
</feature>
<evidence type="ECO:0000313" key="3">
    <source>
        <dbReference type="Proteomes" id="UP000823749"/>
    </source>
</evidence>
<organism evidence="2 3">
    <name type="scientific">Rhododendron griersonianum</name>
    <dbReference type="NCBI Taxonomy" id="479676"/>
    <lineage>
        <taxon>Eukaryota</taxon>
        <taxon>Viridiplantae</taxon>
        <taxon>Streptophyta</taxon>
        <taxon>Embryophyta</taxon>
        <taxon>Tracheophyta</taxon>
        <taxon>Spermatophyta</taxon>
        <taxon>Magnoliopsida</taxon>
        <taxon>eudicotyledons</taxon>
        <taxon>Gunneridae</taxon>
        <taxon>Pentapetalae</taxon>
        <taxon>asterids</taxon>
        <taxon>Ericales</taxon>
        <taxon>Ericaceae</taxon>
        <taxon>Ericoideae</taxon>
        <taxon>Rhodoreae</taxon>
        <taxon>Rhododendron</taxon>
    </lineage>
</organism>
<name>A0AAV6HP83_9ERIC</name>
<comment type="caution">
    <text evidence="2">The sequence shown here is derived from an EMBL/GenBank/DDBJ whole genome shotgun (WGS) entry which is preliminary data.</text>
</comment>
<evidence type="ECO:0000256" key="1">
    <source>
        <dbReference type="SAM" id="MobiDB-lite"/>
    </source>
</evidence>